<dbReference type="InterPro" id="IPR011004">
    <property type="entry name" value="Trimer_LpxA-like_sf"/>
</dbReference>
<dbReference type="InterPro" id="IPR050179">
    <property type="entry name" value="Trans_hexapeptide_repeat"/>
</dbReference>
<organism evidence="4 5">
    <name type="scientific">Enterococcus faecium EnGen0180</name>
    <dbReference type="NCBI Taxonomy" id="1157475"/>
    <lineage>
        <taxon>Bacteria</taxon>
        <taxon>Bacillati</taxon>
        <taxon>Bacillota</taxon>
        <taxon>Bacilli</taxon>
        <taxon>Lactobacillales</taxon>
        <taxon>Enterococcaceae</taxon>
        <taxon>Enterococcus</taxon>
    </lineage>
</organism>
<evidence type="ECO:0000259" key="3">
    <source>
        <dbReference type="Pfam" id="PF17836"/>
    </source>
</evidence>
<accession>A0A829EXE8</accession>
<dbReference type="Pfam" id="PF17836">
    <property type="entry name" value="PglD_N"/>
    <property type="match status" value="1"/>
</dbReference>
<dbReference type="AlphaFoldDB" id="A0A829EXE8"/>
<dbReference type="InterPro" id="IPR020019">
    <property type="entry name" value="AcTrfase_PglD-like"/>
</dbReference>
<dbReference type="InterPro" id="IPR041561">
    <property type="entry name" value="PglD_N"/>
</dbReference>
<dbReference type="Proteomes" id="UP000013834">
    <property type="component" value="Unassembled WGS sequence"/>
</dbReference>
<sequence length="209" mass="22474">MKNIIIVGAGGLGRKVFSCLNRINKKNKEWNILGFIDDNLMAFEGVQIDSKIIGTISEYERKYDNEYLALAISDVKSKEIISKKLKKKGGIFATIISPEAILGDYIKIGEGSIIMTPYNIESGVRIGKFVTLLGSTIALDGIIGDYSTTAGFANLTNANIGKSVYVGSHVVITENLTIGDNSTIGVGSIVLKNVAANTKVFGYPARVFS</sequence>
<dbReference type="SUPFAM" id="SSF51161">
    <property type="entry name" value="Trimeric LpxA-like enzymes"/>
    <property type="match status" value="1"/>
</dbReference>
<dbReference type="PROSITE" id="PS00101">
    <property type="entry name" value="HEXAPEP_TRANSFERASES"/>
    <property type="match status" value="1"/>
</dbReference>
<dbReference type="PANTHER" id="PTHR43300:SF11">
    <property type="entry name" value="ACETYLTRANSFERASE RV3034C-RELATED"/>
    <property type="match status" value="1"/>
</dbReference>
<protein>
    <submittedName>
        <fullName evidence="4">Sialic acid O-acetyltransferase NeuD family sugar O-acyltransferase</fullName>
    </submittedName>
</protein>
<proteinExistence type="predicted"/>
<comment type="caution">
    <text evidence="4">The sequence shown here is derived from an EMBL/GenBank/DDBJ whole genome shotgun (WGS) entry which is preliminary data.</text>
</comment>
<dbReference type="Gene3D" id="2.160.10.10">
    <property type="entry name" value="Hexapeptide repeat proteins"/>
    <property type="match status" value="1"/>
</dbReference>
<feature type="domain" description="PglD N-terminal" evidence="3">
    <location>
        <begin position="3"/>
        <end position="85"/>
    </location>
</feature>
<evidence type="ECO:0000256" key="2">
    <source>
        <dbReference type="ARBA" id="ARBA00022737"/>
    </source>
</evidence>
<evidence type="ECO:0000313" key="4">
    <source>
        <dbReference type="EMBL" id="EOG23457.1"/>
    </source>
</evidence>
<evidence type="ECO:0000313" key="5">
    <source>
        <dbReference type="Proteomes" id="UP000013834"/>
    </source>
</evidence>
<evidence type="ECO:0000256" key="1">
    <source>
        <dbReference type="ARBA" id="ARBA00022679"/>
    </source>
</evidence>
<keyword evidence="1 4" id="KW-0808">Transferase</keyword>
<gene>
    <name evidence="4" type="ORF">SMG_02322</name>
</gene>
<dbReference type="InterPro" id="IPR018357">
    <property type="entry name" value="Hexapep_transf_CS"/>
</dbReference>
<dbReference type="GO" id="GO:0016746">
    <property type="term" value="F:acyltransferase activity"/>
    <property type="evidence" value="ECO:0007669"/>
    <property type="project" value="UniProtKB-KW"/>
</dbReference>
<dbReference type="CDD" id="cd03360">
    <property type="entry name" value="LbH_AT_putative"/>
    <property type="match status" value="1"/>
</dbReference>
<dbReference type="EMBL" id="AIVF01000041">
    <property type="protein sequence ID" value="EOG23457.1"/>
    <property type="molecule type" value="Genomic_DNA"/>
</dbReference>
<reference evidence="4 5" key="1">
    <citation type="submission" date="2013-02" db="EMBL/GenBank/DDBJ databases">
        <title>The Genome Sequence of Enterococcus faecium VRE_84.</title>
        <authorList>
            <consortium name="The Broad Institute Genome Sequencing Platform"/>
            <consortium name="The Broad Institute Genome Sequencing Center for Infectious Disease"/>
            <person name="Earl A.M."/>
            <person name="Gilmore M.S."/>
            <person name="Lebreton F."/>
            <person name="Hammerum A.M."/>
            <person name="Jensen L.B."/>
            <person name="Guardabassi L."/>
            <person name="Walker B."/>
            <person name="Young S.K."/>
            <person name="Zeng Q."/>
            <person name="Gargeya S."/>
            <person name="Fitzgerald M."/>
            <person name="Haas B."/>
            <person name="Abouelleil A."/>
            <person name="Alvarado L."/>
            <person name="Arachchi H.M."/>
            <person name="Berlin A.M."/>
            <person name="Chapman S.B."/>
            <person name="Dewar J."/>
            <person name="Goldberg J."/>
            <person name="Griggs A."/>
            <person name="Gujja S."/>
            <person name="Hansen M."/>
            <person name="Howarth C."/>
            <person name="Imamovic A."/>
            <person name="Larimer J."/>
            <person name="McCowan C."/>
            <person name="Murphy C."/>
            <person name="Neiman D."/>
            <person name="Pearson M."/>
            <person name="Priest M."/>
            <person name="Roberts A."/>
            <person name="Saif S."/>
            <person name="Shea T."/>
            <person name="Sisk P."/>
            <person name="Sykes S."/>
            <person name="Wortman J."/>
            <person name="Nusbaum C."/>
            <person name="Birren B."/>
        </authorList>
    </citation>
    <scope>NUCLEOTIDE SEQUENCE [LARGE SCALE GENOMIC DNA]</scope>
    <source>
        <strain evidence="4 5">VRE 84</strain>
    </source>
</reference>
<dbReference type="PANTHER" id="PTHR43300">
    <property type="entry name" value="ACETYLTRANSFERASE"/>
    <property type="match status" value="1"/>
</dbReference>
<dbReference type="RefSeq" id="WP_010729048.1">
    <property type="nucleotide sequence ID" value="NZ_KB948134.1"/>
</dbReference>
<keyword evidence="2" id="KW-0677">Repeat</keyword>
<dbReference type="Gene3D" id="3.40.50.20">
    <property type="match status" value="1"/>
</dbReference>
<name>A0A829EXE8_ENTFC</name>
<keyword evidence="4" id="KW-0012">Acyltransferase</keyword>